<dbReference type="AlphaFoldDB" id="A0ABD6DMU1"/>
<proteinExistence type="predicted"/>
<organism evidence="1 2">
    <name type="scientific">Haloarchaeobius litoreus</name>
    <dbReference type="NCBI Taxonomy" id="755306"/>
    <lineage>
        <taxon>Archaea</taxon>
        <taxon>Methanobacteriati</taxon>
        <taxon>Methanobacteriota</taxon>
        <taxon>Stenosarchaea group</taxon>
        <taxon>Halobacteria</taxon>
        <taxon>Halobacteriales</taxon>
        <taxon>Halorubellaceae</taxon>
        <taxon>Haloarchaeobius</taxon>
    </lineage>
</organism>
<keyword evidence="2" id="KW-1185">Reference proteome</keyword>
<comment type="caution">
    <text evidence="1">The sequence shown here is derived from an EMBL/GenBank/DDBJ whole genome shotgun (WGS) entry which is preliminary data.</text>
</comment>
<gene>
    <name evidence="1" type="ORF">ACFSBL_15425</name>
</gene>
<name>A0ABD6DMU1_9EURY</name>
<evidence type="ECO:0000313" key="1">
    <source>
        <dbReference type="EMBL" id="MFD1647080.1"/>
    </source>
</evidence>
<dbReference type="RefSeq" id="WP_256400855.1">
    <property type="nucleotide sequence ID" value="NZ_JANHJR010000003.1"/>
</dbReference>
<accession>A0ABD6DMU1</accession>
<dbReference type="EMBL" id="JBHUDO010000003">
    <property type="protein sequence ID" value="MFD1647080.1"/>
    <property type="molecule type" value="Genomic_DNA"/>
</dbReference>
<protein>
    <submittedName>
        <fullName evidence="1">Uncharacterized protein</fullName>
    </submittedName>
</protein>
<reference evidence="1 2" key="1">
    <citation type="journal article" date="2019" name="Int. J. Syst. Evol. Microbiol.">
        <title>The Global Catalogue of Microorganisms (GCM) 10K type strain sequencing project: providing services to taxonomists for standard genome sequencing and annotation.</title>
        <authorList>
            <consortium name="The Broad Institute Genomics Platform"/>
            <consortium name="The Broad Institute Genome Sequencing Center for Infectious Disease"/>
            <person name="Wu L."/>
            <person name="Ma J."/>
        </authorList>
    </citation>
    <scope>NUCLEOTIDE SEQUENCE [LARGE SCALE GENOMIC DNA]</scope>
    <source>
        <strain evidence="1 2">CGMCC 1.10390</strain>
    </source>
</reference>
<evidence type="ECO:0000313" key="2">
    <source>
        <dbReference type="Proteomes" id="UP001597034"/>
    </source>
</evidence>
<dbReference type="Proteomes" id="UP001597034">
    <property type="component" value="Unassembled WGS sequence"/>
</dbReference>
<sequence>MMFRTLLALLGLAELLAPRRVVDFWMGLATKSDDVELRRWVYTAARIEGVLILLWLLTSGDDEPGEAVAVTAET</sequence>